<feature type="region of interest" description="Disordered" evidence="1">
    <location>
        <begin position="39"/>
        <end position="71"/>
    </location>
</feature>
<protein>
    <submittedName>
        <fullName evidence="2">Uncharacterized protein</fullName>
    </submittedName>
</protein>
<dbReference type="Proteomes" id="UP001066276">
    <property type="component" value="Chromosome 5"/>
</dbReference>
<dbReference type="AlphaFoldDB" id="A0AAV7RIP9"/>
<dbReference type="EMBL" id="JANPWB010000009">
    <property type="protein sequence ID" value="KAJ1152139.1"/>
    <property type="molecule type" value="Genomic_DNA"/>
</dbReference>
<reference evidence="2" key="1">
    <citation type="journal article" date="2022" name="bioRxiv">
        <title>Sequencing and chromosome-scale assembly of the giantPleurodeles waltlgenome.</title>
        <authorList>
            <person name="Brown T."/>
            <person name="Elewa A."/>
            <person name="Iarovenko S."/>
            <person name="Subramanian E."/>
            <person name="Araus A.J."/>
            <person name="Petzold A."/>
            <person name="Susuki M."/>
            <person name="Suzuki K.-i.T."/>
            <person name="Hayashi T."/>
            <person name="Toyoda A."/>
            <person name="Oliveira C."/>
            <person name="Osipova E."/>
            <person name="Leigh N.D."/>
            <person name="Simon A."/>
            <person name="Yun M.H."/>
        </authorList>
    </citation>
    <scope>NUCLEOTIDE SEQUENCE</scope>
    <source>
        <strain evidence="2">20211129_DDA</strain>
        <tissue evidence="2">Liver</tissue>
    </source>
</reference>
<organism evidence="2 3">
    <name type="scientific">Pleurodeles waltl</name>
    <name type="common">Iberian ribbed newt</name>
    <dbReference type="NCBI Taxonomy" id="8319"/>
    <lineage>
        <taxon>Eukaryota</taxon>
        <taxon>Metazoa</taxon>
        <taxon>Chordata</taxon>
        <taxon>Craniata</taxon>
        <taxon>Vertebrata</taxon>
        <taxon>Euteleostomi</taxon>
        <taxon>Amphibia</taxon>
        <taxon>Batrachia</taxon>
        <taxon>Caudata</taxon>
        <taxon>Salamandroidea</taxon>
        <taxon>Salamandridae</taxon>
        <taxon>Pleurodelinae</taxon>
        <taxon>Pleurodeles</taxon>
    </lineage>
</organism>
<sequence length="71" mass="7608">MWRDVGGPADRRTRARKAQGGRADAGARDYVRRCVAGSGAVQDAERAGGRGGPAARSIAAARPRRRHRWAP</sequence>
<evidence type="ECO:0000256" key="1">
    <source>
        <dbReference type="SAM" id="MobiDB-lite"/>
    </source>
</evidence>
<feature type="region of interest" description="Disordered" evidence="1">
    <location>
        <begin position="1"/>
        <end position="26"/>
    </location>
</feature>
<comment type="caution">
    <text evidence="2">The sequence shown here is derived from an EMBL/GenBank/DDBJ whole genome shotgun (WGS) entry which is preliminary data.</text>
</comment>
<keyword evidence="3" id="KW-1185">Reference proteome</keyword>
<evidence type="ECO:0000313" key="3">
    <source>
        <dbReference type="Proteomes" id="UP001066276"/>
    </source>
</evidence>
<accession>A0AAV7RIP9</accession>
<name>A0AAV7RIP9_PLEWA</name>
<evidence type="ECO:0000313" key="2">
    <source>
        <dbReference type="EMBL" id="KAJ1152139.1"/>
    </source>
</evidence>
<feature type="compositionally biased region" description="Basic residues" evidence="1">
    <location>
        <begin position="62"/>
        <end position="71"/>
    </location>
</feature>
<gene>
    <name evidence="2" type="ORF">NDU88_004916</name>
</gene>
<proteinExistence type="predicted"/>